<dbReference type="AlphaFoldDB" id="A0A6M3XF20"/>
<organism evidence="2">
    <name type="scientific">viral metagenome</name>
    <dbReference type="NCBI Taxonomy" id="1070528"/>
    <lineage>
        <taxon>unclassified sequences</taxon>
        <taxon>metagenomes</taxon>
        <taxon>organismal metagenomes</taxon>
    </lineage>
</organism>
<feature type="region of interest" description="Disordered" evidence="1">
    <location>
        <begin position="25"/>
        <end position="44"/>
    </location>
</feature>
<dbReference type="SUPFAM" id="SSF53955">
    <property type="entry name" value="Lysozyme-like"/>
    <property type="match status" value="1"/>
</dbReference>
<name>A0A6M3XF20_9ZZZZ</name>
<reference evidence="2" key="1">
    <citation type="submission" date="2020-03" db="EMBL/GenBank/DDBJ databases">
        <title>The deep terrestrial virosphere.</title>
        <authorList>
            <person name="Holmfeldt K."/>
            <person name="Nilsson E."/>
            <person name="Simone D."/>
            <person name="Lopez-Fernandez M."/>
            <person name="Wu X."/>
            <person name="de Brujin I."/>
            <person name="Lundin D."/>
            <person name="Andersson A."/>
            <person name="Bertilsson S."/>
            <person name="Dopson M."/>
        </authorList>
    </citation>
    <scope>NUCLEOTIDE SEQUENCE</scope>
    <source>
        <strain evidence="2">TM448B00682</strain>
    </source>
</reference>
<protein>
    <recommendedName>
        <fullName evidence="3">Transglycosylase SLT domain-containing protein</fullName>
    </recommendedName>
</protein>
<evidence type="ECO:0008006" key="3">
    <source>
        <dbReference type="Google" id="ProtNLM"/>
    </source>
</evidence>
<dbReference type="EMBL" id="MT144647">
    <property type="protein sequence ID" value="QJH96338.1"/>
    <property type="molecule type" value="Genomic_DNA"/>
</dbReference>
<gene>
    <name evidence="2" type="ORF">TM448B00682_0032</name>
</gene>
<dbReference type="Gene3D" id="1.10.530.10">
    <property type="match status" value="1"/>
</dbReference>
<evidence type="ECO:0000256" key="1">
    <source>
        <dbReference type="SAM" id="MobiDB-lite"/>
    </source>
</evidence>
<evidence type="ECO:0000313" key="2">
    <source>
        <dbReference type="EMBL" id="QJH96338.1"/>
    </source>
</evidence>
<dbReference type="InterPro" id="IPR023346">
    <property type="entry name" value="Lysozyme-like_dom_sf"/>
</dbReference>
<sequence>MWTAYQVGSAIPFLKGLDFSPSETSDFNDLPMREGSVESEGDSEMALSETDGSVIKVISTTEIKNYIISEAKYYDIDPELALRIAKAESDFRNICCYKGREFGQGIYQFEPITWEEQCEGEVDNIKNNIDCAIKLFSRDEYWRWNSSRSEWQ</sequence>
<proteinExistence type="predicted"/>
<accession>A0A6M3XF20</accession>